<dbReference type="EMBL" id="MDYQ01000115">
    <property type="protein sequence ID" value="PRP81870.1"/>
    <property type="molecule type" value="Genomic_DNA"/>
</dbReference>
<keyword evidence="2" id="KW-0472">Membrane</keyword>
<reference evidence="3 4" key="1">
    <citation type="journal article" date="2018" name="Genome Biol. Evol.">
        <title>Multiple Roots of Fruiting Body Formation in Amoebozoa.</title>
        <authorList>
            <person name="Hillmann F."/>
            <person name="Forbes G."/>
            <person name="Novohradska S."/>
            <person name="Ferling I."/>
            <person name="Riege K."/>
            <person name="Groth M."/>
            <person name="Westermann M."/>
            <person name="Marz M."/>
            <person name="Spaller T."/>
            <person name="Winckler T."/>
            <person name="Schaap P."/>
            <person name="Glockner G."/>
        </authorList>
    </citation>
    <scope>NUCLEOTIDE SEQUENCE [LARGE SCALE GENOMIC DNA]</scope>
    <source>
        <strain evidence="3 4">Jena</strain>
    </source>
</reference>
<accession>A0A2P6ND51</accession>
<feature type="region of interest" description="Disordered" evidence="1">
    <location>
        <begin position="382"/>
        <end position="410"/>
    </location>
</feature>
<evidence type="ECO:0000313" key="3">
    <source>
        <dbReference type="EMBL" id="PRP81870.1"/>
    </source>
</evidence>
<dbReference type="InParanoid" id="A0A2P6ND51"/>
<organism evidence="3 4">
    <name type="scientific">Planoprotostelium fungivorum</name>
    <dbReference type="NCBI Taxonomy" id="1890364"/>
    <lineage>
        <taxon>Eukaryota</taxon>
        <taxon>Amoebozoa</taxon>
        <taxon>Evosea</taxon>
        <taxon>Variosea</taxon>
        <taxon>Cavosteliida</taxon>
        <taxon>Cavosteliaceae</taxon>
        <taxon>Planoprotostelium</taxon>
    </lineage>
</organism>
<feature type="transmembrane region" description="Helical" evidence="2">
    <location>
        <begin position="161"/>
        <end position="194"/>
    </location>
</feature>
<feature type="region of interest" description="Disordered" evidence="1">
    <location>
        <begin position="271"/>
        <end position="292"/>
    </location>
</feature>
<gene>
    <name evidence="3" type="ORF">PROFUN_08734</name>
</gene>
<evidence type="ECO:0000256" key="1">
    <source>
        <dbReference type="SAM" id="MobiDB-lite"/>
    </source>
</evidence>
<evidence type="ECO:0000313" key="4">
    <source>
        <dbReference type="Proteomes" id="UP000241769"/>
    </source>
</evidence>
<dbReference type="AlphaFoldDB" id="A0A2P6ND51"/>
<name>A0A2P6ND51_9EUKA</name>
<evidence type="ECO:0000256" key="2">
    <source>
        <dbReference type="SAM" id="Phobius"/>
    </source>
</evidence>
<protein>
    <submittedName>
        <fullName evidence="3">Uncharacterized protein</fullName>
    </submittedName>
</protein>
<proteinExistence type="predicted"/>
<keyword evidence="4" id="KW-1185">Reference proteome</keyword>
<dbReference type="Proteomes" id="UP000241769">
    <property type="component" value="Unassembled WGS sequence"/>
</dbReference>
<keyword evidence="2" id="KW-0812">Transmembrane</keyword>
<sequence length="410" mass="46016">MDIDLESTSILRFDSDEIEHFEYDVEELLGSLHSAALVAEEDWKEAQFAIADLKGARAQLKRVSDLRKQMRAKKEAIYLQLEYLEHTLLAYEEFNLHIDSCTPSSRHEVNKVAAALTHVFNTSHERIHSVLSLPLSSAKAYTKSINLRTGDTKRFLQHHPAVAASLPITAGILSIAGLSFIFGPFSLAALAFFIPATDSVLKGQMHKDTKVLRELKRASHQMKRMSRRVDAEGLRKTLEYAASTDDARTIAKIGLERKELGIDVESTNDARTSHSSLRQEDRSGWCTSPPMDTVISIGPRTRTSRPIKADMETTGEPNQYGWNSWKAQITRKSLNSEPKFGSPVNGSFFEQHDQQHNMRTYKTTMKKQWWGSTPVECLSQHTLSTGQKSPNPMRRKEALADASPKGGSIH</sequence>
<keyword evidence="2" id="KW-1133">Transmembrane helix</keyword>
<comment type="caution">
    <text evidence="3">The sequence shown here is derived from an EMBL/GenBank/DDBJ whole genome shotgun (WGS) entry which is preliminary data.</text>
</comment>